<evidence type="ECO:0000256" key="12">
    <source>
        <dbReference type="SAM" id="MobiDB-lite"/>
    </source>
</evidence>
<dbReference type="RefSeq" id="WP_163460452.1">
    <property type="nucleotide sequence ID" value="NZ_JAAAMG010000001.1"/>
</dbReference>
<accession>A0A6N9SYG2</accession>
<dbReference type="PANTHER" id="PTHR43867">
    <property type="entry name" value="CELLULOSE SYNTHASE CATALYTIC SUBUNIT A [UDP-FORMING]"/>
    <property type="match status" value="1"/>
</dbReference>
<comment type="similarity">
    <text evidence="3">Belongs to the glycosyltransferase 2 family. OpgH subfamily.</text>
</comment>
<comment type="subcellular location">
    <subcellularLocation>
        <location evidence="1">Cell inner membrane</location>
        <topology evidence="1">Multi-pass membrane protein</topology>
    </subcellularLocation>
</comment>
<feature type="transmembrane region" description="Helical" evidence="13">
    <location>
        <begin position="537"/>
        <end position="562"/>
    </location>
</feature>
<keyword evidence="8 15" id="KW-0808">Transferase</keyword>
<keyword evidence="10 13" id="KW-1133">Transmembrane helix</keyword>
<protein>
    <recommendedName>
        <fullName evidence="4">Glucans biosynthesis glucosyltransferase H</fullName>
    </recommendedName>
</protein>
<keyword evidence="7" id="KW-0328">Glycosyltransferase</keyword>
<dbReference type="Proteomes" id="UP000469011">
    <property type="component" value="Unassembled WGS sequence"/>
</dbReference>
<name>A0A6N9SYG2_9HYPH</name>
<dbReference type="GO" id="GO:0005886">
    <property type="term" value="C:plasma membrane"/>
    <property type="evidence" value="ECO:0007669"/>
    <property type="project" value="UniProtKB-SubCell"/>
</dbReference>
<feature type="domain" description="Glycosyltransferase 2-like" evidence="14">
    <location>
        <begin position="244"/>
        <end position="460"/>
    </location>
</feature>
<dbReference type="InterPro" id="IPR050321">
    <property type="entry name" value="Glycosyltr_2/OpgH_subfam"/>
</dbReference>
<evidence type="ECO:0000256" key="5">
    <source>
        <dbReference type="ARBA" id="ARBA00022475"/>
    </source>
</evidence>
<evidence type="ECO:0000256" key="6">
    <source>
        <dbReference type="ARBA" id="ARBA00022519"/>
    </source>
</evidence>
<dbReference type="InterPro" id="IPR029044">
    <property type="entry name" value="Nucleotide-diphossugar_trans"/>
</dbReference>
<dbReference type="GO" id="GO:0016758">
    <property type="term" value="F:hexosyltransferase activity"/>
    <property type="evidence" value="ECO:0007669"/>
    <property type="project" value="TreeGrafter"/>
</dbReference>
<gene>
    <name evidence="15" type="primary">mdoH</name>
    <name evidence="15" type="ORF">GTK09_00050</name>
</gene>
<dbReference type="AlphaFoldDB" id="A0A6N9SYG2"/>
<dbReference type="Gene3D" id="3.90.550.10">
    <property type="entry name" value="Spore Coat Polysaccharide Biosynthesis Protein SpsA, Chain A"/>
    <property type="match status" value="1"/>
</dbReference>
<evidence type="ECO:0000256" key="2">
    <source>
        <dbReference type="ARBA" id="ARBA00005001"/>
    </source>
</evidence>
<dbReference type="InterPro" id="IPR001173">
    <property type="entry name" value="Glyco_trans_2-like"/>
</dbReference>
<feature type="transmembrane region" description="Helical" evidence="13">
    <location>
        <begin position="79"/>
        <end position="104"/>
    </location>
</feature>
<feature type="transmembrane region" description="Helical" evidence="13">
    <location>
        <begin position="419"/>
        <end position="440"/>
    </location>
</feature>
<evidence type="ECO:0000256" key="10">
    <source>
        <dbReference type="ARBA" id="ARBA00022989"/>
    </source>
</evidence>
<dbReference type="Pfam" id="PF13632">
    <property type="entry name" value="Glyco_trans_2_3"/>
    <property type="match status" value="1"/>
</dbReference>
<proteinExistence type="inferred from homology"/>
<keyword evidence="16" id="KW-1185">Reference proteome</keyword>
<evidence type="ECO:0000256" key="1">
    <source>
        <dbReference type="ARBA" id="ARBA00004429"/>
    </source>
</evidence>
<sequence>MFGPPSAPITPYRAPDVDRCAIAAEAGGGPTAPSRQEGLSIGLRRLIVLGLNLATIAGLAAILLSILGGDGLGVLDMVIFAGFLLATPWTVLGFWNAVIGLCVIHLGRAERSVFPYFTAPGRMPERRGADGRPSDRPLSSRTDLLLFLRNEAPEPIFARLEAMRRSLEATGKARHFRFALLSDTSDAMVAAAERREFDRFAHLFDHLPEDRRPIYRRREENSGFKAGNLRDFLEARPGESDFFLPLDSDSVMGGAVIVKMAMAMEDDPRIGILQSLVVGMPAESGFARLFQFGMRHGMRAFTMGSAWWSADCGPYWGHNALIRTAAFVEHCELPVLPGAAPLGGPVLSHDQLEAVYMRRAGYEVRVIPVETRSYETNPPTLLEFEKRDLRWCQGNMQYWRFLIEPGLLPVSRFQILQAILMYIAPLAWIAMTCAATAQALTGGYDASMLVLGMGLFVTLFFLSVAPKIAGVLDVVLTPGAMKAYGGAPRFLGSAVIELLASMLMAPLVAVYVSVFLVGLCFGKTVVWNGQNRDRLGIAWGTALAALLPQTLLGLALAAALFVGANISAVLLALPFLAGLVLAVPFTVATAAPAFGRLTARLGLFAIPEETVMPPVLRAVVSPKARRWRRPMARAAGDDRAARDPAAGSGEDGFAAEGERA</sequence>
<feature type="transmembrane region" description="Helical" evidence="13">
    <location>
        <begin position="446"/>
        <end position="469"/>
    </location>
</feature>
<feature type="region of interest" description="Disordered" evidence="12">
    <location>
        <begin position="630"/>
        <end position="660"/>
    </location>
</feature>
<dbReference type="NCBIfam" id="NF003958">
    <property type="entry name" value="PRK05454.2-1"/>
    <property type="match status" value="1"/>
</dbReference>
<comment type="caution">
    <text evidence="15">The sequence shown here is derived from an EMBL/GenBank/DDBJ whole genome shotgun (WGS) entry which is preliminary data.</text>
</comment>
<keyword evidence="5" id="KW-1003">Cell membrane</keyword>
<dbReference type="PANTHER" id="PTHR43867:SF5">
    <property type="entry name" value="GLUCANS BIOSYNTHESIS GLUCOSYLTRANSFERASE H"/>
    <property type="match status" value="1"/>
</dbReference>
<feature type="transmembrane region" description="Helical" evidence="13">
    <location>
        <begin position="490"/>
        <end position="517"/>
    </location>
</feature>
<evidence type="ECO:0000256" key="4">
    <source>
        <dbReference type="ARBA" id="ARBA00020585"/>
    </source>
</evidence>
<dbReference type="NCBIfam" id="NF003962">
    <property type="entry name" value="PRK05454.2-5"/>
    <property type="match status" value="1"/>
</dbReference>
<evidence type="ECO:0000313" key="15">
    <source>
        <dbReference type="EMBL" id="NDW02806.1"/>
    </source>
</evidence>
<comment type="pathway">
    <text evidence="2">Glycan metabolism; osmoregulated periplasmic glucan (OPG) biosynthesis.</text>
</comment>
<evidence type="ECO:0000256" key="3">
    <source>
        <dbReference type="ARBA" id="ARBA00009337"/>
    </source>
</evidence>
<dbReference type="SUPFAM" id="SSF53448">
    <property type="entry name" value="Nucleotide-diphospho-sugar transferases"/>
    <property type="match status" value="1"/>
</dbReference>
<keyword evidence="9 13" id="KW-0812">Transmembrane</keyword>
<evidence type="ECO:0000256" key="7">
    <source>
        <dbReference type="ARBA" id="ARBA00022676"/>
    </source>
</evidence>
<feature type="transmembrane region" description="Helical" evidence="13">
    <location>
        <begin position="46"/>
        <end position="67"/>
    </location>
</feature>
<evidence type="ECO:0000256" key="8">
    <source>
        <dbReference type="ARBA" id="ARBA00022679"/>
    </source>
</evidence>
<keyword evidence="6" id="KW-0997">Cell inner membrane</keyword>
<evidence type="ECO:0000259" key="14">
    <source>
        <dbReference type="Pfam" id="PF13632"/>
    </source>
</evidence>
<evidence type="ECO:0000256" key="11">
    <source>
        <dbReference type="ARBA" id="ARBA00023136"/>
    </source>
</evidence>
<keyword evidence="11 13" id="KW-0472">Membrane</keyword>
<organism evidence="15 16">
    <name type="scientific">Jiella pacifica</name>
    <dbReference type="NCBI Taxonomy" id="2696469"/>
    <lineage>
        <taxon>Bacteria</taxon>
        <taxon>Pseudomonadati</taxon>
        <taxon>Pseudomonadota</taxon>
        <taxon>Alphaproteobacteria</taxon>
        <taxon>Hyphomicrobiales</taxon>
        <taxon>Aurantimonadaceae</taxon>
        <taxon>Jiella</taxon>
    </lineage>
</organism>
<evidence type="ECO:0000313" key="16">
    <source>
        <dbReference type="Proteomes" id="UP000469011"/>
    </source>
</evidence>
<feature type="transmembrane region" description="Helical" evidence="13">
    <location>
        <begin position="569"/>
        <end position="595"/>
    </location>
</feature>
<reference evidence="15 16" key="1">
    <citation type="submission" date="2020-01" db="EMBL/GenBank/DDBJ databases">
        <title>Jiella pacifica sp. nov.</title>
        <authorList>
            <person name="Xue Z."/>
            <person name="Zhu S."/>
            <person name="Chen J."/>
            <person name="Yang J."/>
        </authorList>
    </citation>
    <scope>NUCLEOTIDE SEQUENCE [LARGE SCALE GENOMIC DNA]</scope>
    <source>
        <strain evidence="15 16">40Bstr34</strain>
    </source>
</reference>
<evidence type="ECO:0000256" key="9">
    <source>
        <dbReference type="ARBA" id="ARBA00022692"/>
    </source>
</evidence>
<evidence type="ECO:0000256" key="13">
    <source>
        <dbReference type="SAM" id="Phobius"/>
    </source>
</evidence>
<dbReference type="EMBL" id="JAAAMG010000001">
    <property type="protein sequence ID" value="NDW02806.1"/>
    <property type="molecule type" value="Genomic_DNA"/>
</dbReference>